<dbReference type="Gene3D" id="1.10.260.40">
    <property type="entry name" value="lambda repressor-like DNA-binding domains"/>
    <property type="match status" value="1"/>
</dbReference>
<dbReference type="SUPFAM" id="SSF47413">
    <property type="entry name" value="lambda repressor-like DNA-binding domains"/>
    <property type="match status" value="1"/>
</dbReference>
<reference evidence="3 4" key="1">
    <citation type="journal article" date="2014" name="Mol. Biol. Evol.">
        <title>Massive expansion of Ubiquitination-related gene families within the Chlamydiae.</title>
        <authorList>
            <person name="Domman D."/>
            <person name="Collingro A."/>
            <person name="Lagkouvardos I."/>
            <person name="Gehre L."/>
            <person name="Weinmaier T."/>
            <person name="Rattei T."/>
            <person name="Subtil A."/>
            <person name="Horn M."/>
        </authorList>
    </citation>
    <scope>NUCLEOTIDE SEQUENCE [LARGE SCALE GENOMIC DNA]</scope>
    <source>
        <strain evidence="3 4">OEW1</strain>
    </source>
</reference>
<evidence type="ECO:0000256" key="1">
    <source>
        <dbReference type="SAM" id="Phobius"/>
    </source>
</evidence>
<dbReference type="PANTHER" id="PTHR34475:SF1">
    <property type="entry name" value="CYTOSKELETON PROTEIN RODZ"/>
    <property type="match status" value="1"/>
</dbReference>
<dbReference type="InterPro" id="IPR001387">
    <property type="entry name" value="Cro/C1-type_HTH"/>
</dbReference>
<dbReference type="PATRIC" id="fig|83552.4.peg.1327"/>
<sequence length="134" mass="15004">MKEDAKSLGEVFKHKRKELNLSLKEVENATSIRMSHLLSIEEGELQKVISPIYAQGFVKQYASFLGVDGDKLVKEFPHIFNKGISQEFSYGIGTLEMRGNPGAGIKWFPNAMWVVAFIAILGGAWYLAKILEVL</sequence>
<evidence type="ECO:0000313" key="3">
    <source>
        <dbReference type="EMBL" id="KIA77464.1"/>
    </source>
</evidence>
<dbReference type="OMA" id="VAWYLAK"/>
<dbReference type="RefSeq" id="WP_006341266.1">
    <property type="nucleotide sequence ID" value="NZ_BAWW01000008.1"/>
</dbReference>
<keyword evidence="1" id="KW-0472">Membrane</keyword>
<comment type="caution">
    <text evidence="3">The sequence shown here is derived from an EMBL/GenBank/DDBJ whole genome shotgun (WGS) entry which is preliminary data.</text>
</comment>
<name>A0A0C1EM43_9BACT</name>
<dbReference type="SMART" id="SM00530">
    <property type="entry name" value="HTH_XRE"/>
    <property type="match status" value="1"/>
</dbReference>
<dbReference type="Proteomes" id="UP000031307">
    <property type="component" value="Unassembled WGS sequence"/>
</dbReference>
<evidence type="ECO:0000313" key="4">
    <source>
        <dbReference type="Proteomes" id="UP000031307"/>
    </source>
</evidence>
<feature type="domain" description="HTH cro/C1-type" evidence="2">
    <location>
        <begin position="11"/>
        <end position="72"/>
    </location>
</feature>
<accession>A0A0C1EM43</accession>
<keyword evidence="1" id="KW-0812">Transmembrane</keyword>
<dbReference type="GO" id="GO:0003677">
    <property type="term" value="F:DNA binding"/>
    <property type="evidence" value="ECO:0007669"/>
    <property type="project" value="InterPro"/>
</dbReference>
<proteinExistence type="predicted"/>
<dbReference type="Pfam" id="PF13413">
    <property type="entry name" value="HTH_25"/>
    <property type="match status" value="1"/>
</dbReference>
<feature type="transmembrane region" description="Helical" evidence="1">
    <location>
        <begin position="107"/>
        <end position="128"/>
    </location>
</feature>
<dbReference type="InterPro" id="IPR010982">
    <property type="entry name" value="Lambda_DNA-bd_dom_sf"/>
</dbReference>
<keyword evidence="1" id="KW-1133">Transmembrane helix</keyword>
<evidence type="ECO:0000259" key="2">
    <source>
        <dbReference type="SMART" id="SM00530"/>
    </source>
</evidence>
<dbReference type="AlphaFoldDB" id="A0A0C1EM43"/>
<dbReference type="CDD" id="cd00093">
    <property type="entry name" value="HTH_XRE"/>
    <property type="match status" value="1"/>
</dbReference>
<protein>
    <recommendedName>
        <fullName evidence="2">HTH cro/C1-type domain-containing protein</fullName>
    </recommendedName>
</protein>
<organism evidence="3 4">
    <name type="scientific">Parachlamydia acanthamoebae</name>
    <dbReference type="NCBI Taxonomy" id="83552"/>
    <lineage>
        <taxon>Bacteria</taxon>
        <taxon>Pseudomonadati</taxon>
        <taxon>Chlamydiota</taxon>
        <taxon>Chlamydiia</taxon>
        <taxon>Parachlamydiales</taxon>
        <taxon>Parachlamydiaceae</taxon>
        <taxon>Parachlamydia</taxon>
    </lineage>
</organism>
<gene>
    <name evidence="3" type="ORF">DB43_GF00060</name>
</gene>
<dbReference type="InterPro" id="IPR050400">
    <property type="entry name" value="Bact_Cytoskel_RodZ"/>
</dbReference>
<dbReference type="PANTHER" id="PTHR34475">
    <property type="match status" value="1"/>
</dbReference>
<dbReference type="EMBL" id="JSAM01000075">
    <property type="protein sequence ID" value="KIA77464.1"/>
    <property type="molecule type" value="Genomic_DNA"/>
</dbReference>